<gene>
    <name evidence="3" type="ORF">KZH69_18355</name>
</gene>
<dbReference type="EMBL" id="JAHWYN010000024">
    <property type="protein sequence ID" value="MBW4362454.1"/>
    <property type="molecule type" value="Genomic_DNA"/>
</dbReference>
<dbReference type="PANTHER" id="PTHR32060:SF22">
    <property type="entry name" value="CARBOXYL-TERMINAL-PROCESSING PEPTIDASE 3, CHLOROPLASTIC"/>
    <property type="match status" value="1"/>
</dbReference>
<name>A0ABS6Y0R7_9FLAO</name>
<feature type="chain" id="PRO_5045324801" evidence="1">
    <location>
        <begin position="19"/>
        <end position="547"/>
    </location>
</feature>
<evidence type="ECO:0000259" key="2">
    <source>
        <dbReference type="SMART" id="SM00245"/>
    </source>
</evidence>
<dbReference type="RefSeq" id="WP_219318937.1">
    <property type="nucleotide sequence ID" value="NZ_JAHWYN010000024.1"/>
</dbReference>
<organism evidence="3 4">
    <name type="scientific">Flavobacterium taihuense</name>
    <dbReference type="NCBI Taxonomy" id="2857508"/>
    <lineage>
        <taxon>Bacteria</taxon>
        <taxon>Pseudomonadati</taxon>
        <taxon>Bacteroidota</taxon>
        <taxon>Flavobacteriia</taxon>
        <taxon>Flavobacteriales</taxon>
        <taxon>Flavobacteriaceae</taxon>
        <taxon>Flavobacterium</taxon>
    </lineage>
</organism>
<keyword evidence="1" id="KW-0732">Signal</keyword>
<comment type="caution">
    <text evidence="3">The sequence shown here is derived from an EMBL/GenBank/DDBJ whole genome shotgun (WGS) entry which is preliminary data.</text>
</comment>
<keyword evidence="4" id="KW-1185">Reference proteome</keyword>
<evidence type="ECO:0000313" key="4">
    <source>
        <dbReference type="Proteomes" id="UP000812031"/>
    </source>
</evidence>
<dbReference type="PANTHER" id="PTHR32060">
    <property type="entry name" value="TAIL-SPECIFIC PROTEASE"/>
    <property type="match status" value="1"/>
</dbReference>
<reference evidence="3 4" key="1">
    <citation type="submission" date="2021-07" db="EMBL/GenBank/DDBJ databases">
        <title>Flavobacterium sp. nov. isolated from sediment on the Taihu Lake.</title>
        <authorList>
            <person name="Qu J.-H."/>
        </authorList>
    </citation>
    <scope>NUCLEOTIDE SEQUENCE [LARGE SCALE GENOMIC DNA]</scope>
    <source>
        <strain evidence="3 4">NAS39</strain>
    </source>
</reference>
<dbReference type="Pfam" id="PF03572">
    <property type="entry name" value="Peptidase_S41"/>
    <property type="match status" value="1"/>
</dbReference>
<proteinExistence type="predicted"/>
<sequence length="547" mass="63005">MKKITLLFLLILSQAIFAQTKLTETQKLVATCKVWGYLKYYHPQVAGGKTDWDKQLFDVLPKIEQANTKEEFSLVLENWIDSLGEVKEIAPIAVPKDIEFFDKNFDLSWINSNKLFSTSLSKKLEFIENNRFQGEQHYVTFGRGGNVILKNENFDKLNYSEKNSRILALFTYWNVIEYFFPDKYLMDQKWDKTLDEMLPAFIEAKDEEAFYIAFQKLTVKLNDSHAVFYKYGGKQKYIFPFKCKIIDEKMIVTEITSDELAKVDDIKIGDVIIKYNDKTIKDFIAENRNLINGSNEASYLSILMRFGLYGYSDTAKLEFLKEGKTITRTVNRYDYQTVNKNEDKKVKQEEKFKMLENNIGYVNMGTLEVKDIPVMIEKLNVAKAIVFDIRNYPNGTGQDISNFLNSKERKDILFTKPDSTYVGRFKWIGPRPCGTENKNNYKGKVVVLVDGESVSQSEEMTMSFQTADDTTVIGSQTGGADGNVSRFEIIKAFFTQFSGIGVYYPDKRQTQRIGIIPDIEVKPTILGIQQGKDEVLDRALQFIENGK</sequence>
<dbReference type="Proteomes" id="UP000812031">
    <property type="component" value="Unassembled WGS sequence"/>
</dbReference>
<evidence type="ECO:0000313" key="3">
    <source>
        <dbReference type="EMBL" id="MBW4362454.1"/>
    </source>
</evidence>
<accession>A0ABS6Y0R7</accession>
<dbReference type="SMART" id="SM00245">
    <property type="entry name" value="TSPc"/>
    <property type="match status" value="1"/>
</dbReference>
<evidence type="ECO:0000256" key="1">
    <source>
        <dbReference type="SAM" id="SignalP"/>
    </source>
</evidence>
<protein>
    <submittedName>
        <fullName evidence="3">Peptidase S41</fullName>
    </submittedName>
</protein>
<feature type="signal peptide" evidence="1">
    <location>
        <begin position="1"/>
        <end position="18"/>
    </location>
</feature>
<feature type="domain" description="Tail specific protease" evidence="2">
    <location>
        <begin position="339"/>
        <end position="522"/>
    </location>
</feature>
<dbReference type="InterPro" id="IPR005151">
    <property type="entry name" value="Tail-specific_protease"/>
</dbReference>